<evidence type="ECO:0000313" key="3">
    <source>
        <dbReference type="Proteomes" id="UP000031843"/>
    </source>
</evidence>
<dbReference type="Proteomes" id="UP000031843">
    <property type="component" value="Chromosome secondary"/>
</dbReference>
<gene>
    <name evidence="2" type="ORF">RR42_s0742</name>
</gene>
<dbReference type="AlphaFoldDB" id="A0A0C4YH74"/>
<feature type="transmembrane region" description="Helical" evidence="1">
    <location>
        <begin position="113"/>
        <end position="134"/>
    </location>
</feature>
<protein>
    <recommendedName>
        <fullName evidence="4">Transcriptional regulator, TetR family</fullName>
    </recommendedName>
</protein>
<keyword evidence="3" id="KW-1185">Reference proteome</keyword>
<keyword evidence="1" id="KW-1133">Transmembrane helix</keyword>
<name>A0A0C4YH74_9BURK</name>
<dbReference type="SUPFAM" id="SSF48498">
    <property type="entry name" value="Tetracyclin repressor-like, C-terminal domain"/>
    <property type="match status" value="1"/>
</dbReference>
<dbReference type="EMBL" id="CP010537">
    <property type="protein sequence ID" value="AJG22333.1"/>
    <property type="molecule type" value="Genomic_DNA"/>
</dbReference>
<reference evidence="2 3" key="1">
    <citation type="journal article" date="2015" name="Genome Announc.">
        <title>Complete Genome Sequence of Cupriavidus basilensis 4G11, Isolated from the Oak Ridge Field Research Center Site.</title>
        <authorList>
            <person name="Ray J."/>
            <person name="Waters R.J."/>
            <person name="Skerker J.M."/>
            <person name="Kuehl J.V."/>
            <person name="Price M.N."/>
            <person name="Huang J."/>
            <person name="Chakraborty R."/>
            <person name="Arkin A.P."/>
            <person name="Deutschbauer A."/>
        </authorList>
    </citation>
    <scope>NUCLEOTIDE SEQUENCE [LARGE SCALE GENOMIC DNA]</scope>
    <source>
        <strain evidence="2">4G11</strain>
    </source>
</reference>
<dbReference type="Gene3D" id="1.10.357.10">
    <property type="entry name" value="Tetracycline Repressor, domain 2"/>
    <property type="match status" value="1"/>
</dbReference>
<organism evidence="2 3">
    <name type="scientific">Cupriavidus basilensis</name>
    <dbReference type="NCBI Taxonomy" id="68895"/>
    <lineage>
        <taxon>Bacteria</taxon>
        <taxon>Pseudomonadati</taxon>
        <taxon>Pseudomonadota</taxon>
        <taxon>Betaproteobacteria</taxon>
        <taxon>Burkholderiales</taxon>
        <taxon>Burkholderiaceae</taxon>
        <taxon>Cupriavidus</taxon>
    </lineage>
</organism>
<keyword evidence="1" id="KW-0812">Transmembrane</keyword>
<evidence type="ECO:0008006" key="4">
    <source>
        <dbReference type="Google" id="ProtNLM"/>
    </source>
</evidence>
<keyword evidence="1" id="KW-0472">Membrane</keyword>
<sequence length="165" mass="18705">MPQPLINYHFGTKLKLWQASVDFLFDELIKDLAIFSSSLRDLEPVDALKVTLRRHVEFVARRPEFFMIAIVEGREDTERLAYLMERYINPLNKTMEELILAAQKKGQIKNAPVLNLLEIMIGATIIFFGPSAAFRFSEAFLTEGAGPSVRHADVVVDVLFHGLAL</sequence>
<evidence type="ECO:0000313" key="2">
    <source>
        <dbReference type="EMBL" id="AJG22333.1"/>
    </source>
</evidence>
<accession>A0A0C4YH74</accession>
<dbReference type="KEGG" id="cbw:RR42_s0742"/>
<proteinExistence type="predicted"/>
<dbReference type="InterPro" id="IPR036271">
    <property type="entry name" value="Tet_transcr_reg_TetR-rel_C_sf"/>
</dbReference>
<evidence type="ECO:0000256" key="1">
    <source>
        <dbReference type="SAM" id="Phobius"/>
    </source>
</evidence>